<dbReference type="Pfam" id="PF07890">
    <property type="entry name" value="Rrp15p"/>
    <property type="match status" value="1"/>
</dbReference>
<accession>A0A6S8UDC6</accession>
<protein>
    <submittedName>
        <fullName evidence="4">Uncharacterized protein</fullName>
    </submittedName>
</protein>
<dbReference type="GO" id="GO:0000470">
    <property type="term" value="P:maturation of LSU-rRNA"/>
    <property type="evidence" value="ECO:0007669"/>
    <property type="project" value="TreeGrafter"/>
</dbReference>
<dbReference type="PANTHER" id="PTHR13245:SF14">
    <property type="entry name" value="RRP15-LIKE PROTEIN"/>
    <property type="match status" value="1"/>
</dbReference>
<feature type="compositionally biased region" description="Basic and acidic residues" evidence="2">
    <location>
        <begin position="48"/>
        <end position="72"/>
    </location>
</feature>
<feature type="region of interest" description="Disordered" evidence="2">
    <location>
        <begin position="34"/>
        <end position="72"/>
    </location>
</feature>
<gene>
    <name evidence="3" type="ORF">PCAL00307_LOCUS9955</name>
    <name evidence="4" type="ORF">PCAL00307_LOCUS9956</name>
</gene>
<reference evidence="4" key="1">
    <citation type="submission" date="2021-01" db="EMBL/GenBank/DDBJ databases">
        <authorList>
            <person name="Corre E."/>
            <person name="Pelletier E."/>
            <person name="Niang G."/>
            <person name="Scheremetjew M."/>
            <person name="Finn R."/>
            <person name="Kale V."/>
            <person name="Holt S."/>
            <person name="Cochrane G."/>
            <person name="Meng A."/>
            <person name="Brown T."/>
            <person name="Cohen L."/>
        </authorList>
    </citation>
    <scope>NUCLEOTIDE SEQUENCE</scope>
    <source>
        <strain evidence="4">CCMP1756</strain>
    </source>
</reference>
<dbReference type="PANTHER" id="PTHR13245">
    <property type="entry name" value="RRP15-LIKE PROTEIN"/>
    <property type="match status" value="1"/>
</dbReference>
<evidence type="ECO:0000256" key="2">
    <source>
        <dbReference type="SAM" id="MobiDB-lite"/>
    </source>
</evidence>
<dbReference type="EMBL" id="HBIW01011620">
    <property type="protein sequence ID" value="CAE0694519.1"/>
    <property type="molecule type" value="Transcribed_RNA"/>
</dbReference>
<dbReference type="EMBL" id="HBIW01011621">
    <property type="protein sequence ID" value="CAE0694520.1"/>
    <property type="molecule type" value="Transcribed_RNA"/>
</dbReference>
<dbReference type="GO" id="GO:0030687">
    <property type="term" value="C:preribosome, large subunit precursor"/>
    <property type="evidence" value="ECO:0007669"/>
    <property type="project" value="TreeGrafter"/>
</dbReference>
<dbReference type="GO" id="GO:0000460">
    <property type="term" value="P:maturation of 5.8S rRNA"/>
    <property type="evidence" value="ECO:0007669"/>
    <property type="project" value="TreeGrafter"/>
</dbReference>
<dbReference type="AlphaFoldDB" id="A0A6S8UDC6"/>
<evidence type="ECO:0000313" key="3">
    <source>
        <dbReference type="EMBL" id="CAE0694519.1"/>
    </source>
</evidence>
<evidence type="ECO:0000313" key="4">
    <source>
        <dbReference type="EMBL" id="CAE0694520.1"/>
    </source>
</evidence>
<sequence>MGLGDAVSQILAKDVAAPDPVLAKRKTALMKELEVDQKQEQKKKKRRKEEAAAKQRRADAQREADSVVKEKQLRKTATRAVVALFNAVAKHQHPDDFQDR</sequence>
<dbReference type="InterPro" id="IPR012459">
    <property type="entry name" value="Rrp15"/>
</dbReference>
<comment type="similarity">
    <text evidence="1">Belongs to the RRP15 family.</text>
</comment>
<organism evidence="4">
    <name type="scientific">Pelagomonas calceolata</name>
    <dbReference type="NCBI Taxonomy" id="35677"/>
    <lineage>
        <taxon>Eukaryota</taxon>
        <taxon>Sar</taxon>
        <taxon>Stramenopiles</taxon>
        <taxon>Ochrophyta</taxon>
        <taxon>Pelagophyceae</taxon>
        <taxon>Pelagomonadales</taxon>
        <taxon>Pelagomonadaceae</taxon>
        <taxon>Pelagomonas</taxon>
    </lineage>
</organism>
<evidence type="ECO:0000256" key="1">
    <source>
        <dbReference type="ARBA" id="ARBA00007462"/>
    </source>
</evidence>
<proteinExistence type="inferred from homology"/>
<name>A0A6S8UDC6_9STRA</name>